<evidence type="ECO:0000313" key="6">
    <source>
        <dbReference type="EMBL" id="CAH2249010.1"/>
    </source>
</evidence>
<dbReference type="GO" id="GO:0005737">
    <property type="term" value="C:cytoplasm"/>
    <property type="evidence" value="ECO:0007669"/>
    <property type="project" value="UniProtKB-SubCell"/>
</dbReference>
<sequence>MASQTPAARLFASLPLSETADNVENKAGVVLGQRGGREVHVSGYSELSAAPDRARVSFHLSSTKAAAAEAKGSVQRRLEYIEQCLRQSGVMEENVNITKEFRKLSNTYQMEAEVFAIFLNFEKLQSVCNTLVEKLENSIAISPVQFYHSPQCLEKLRREVCIGAVGNARRKAQEICHLVGHSLGKALTIREEEMREWEDQSENYYGSLSIQHKIKSATIHASSKVCATFEIKTKERNKKNC</sequence>
<dbReference type="Gene3D" id="3.30.110.170">
    <property type="entry name" value="Protein of unknown function (DUF541), domain 1"/>
    <property type="match status" value="1"/>
</dbReference>
<proteinExistence type="inferred from homology"/>
<dbReference type="GO" id="GO:0043123">
    <property type="term" value="P:positive regulation of canonical NF-kappaB signal transduction"/>
    <property type="evidence" value="ECO:0007669"/>
    <property type="project" value="InterPro"/>
</dbReference>
<gene>
    <name evidence="6" type="ORF">PECUL_23A024699</name>
</gene>
<evidence type="ECO:0000256" key="1">
    <source>
        <dbReference type="ARBA" id="ARBA00004123"/>
    </source>
</evidence>
<protein>
    <submittedName>
        <fullName evidence="6">Interleukin-1 receptor-associated kinase 1-binding 1</fullName>
    </submittedName>
</protein>
<dbReference type="GO" id="GO:0005634">
    <property type="term" value="C:nucleus"/>
    <property type="evidence" value="ECO:0007669"/>
    <property type="project" value="UniProtKB-SubCell"/>
</dbReference>
<evidence type="ECO:0000256" key="3">
    <source>
        <dbReference type="ARBA" id="ARBA00005509"/>
    </source>
</evidence>
<evidence type="ECO:0000256" key="4">
    <source>
        <dbReference type="ARBA" id="ARBA00022490"/>
    </source>
</evidence>
<keyword evidence="6" id="KW-0808">Transferase</keyword>
<dbReference type="PANTHER" id="PTHR18842:SF2">
    <property type="entry name" value="INTERLEUKIN-1 RECEPTOR-ASSOCIATED KINASE 1-BINDING PROTEIN 1"/>
    <property type="match status" value="1"/>
</dbReference>
<comment type="subcellular location">
    <subcellularLocation>
        <location evidence="2">Cytoplasm</location>
    </subcellularLocation>
    <subcellularLocation>
        <location evidence="1">Nucleus</location>
    </subcellularLocation>
</comment>
<evidence type="ECO:0000256" key="2">
    <source>
        <dbReference type="ARBA" id="ARBA00004496"/>
    </source>
</evidence>
<comment type="similarity">
    <text evidence="3">Belongs to the IRAK1BP1 family.</text>
</comment>
<dbReference type="Proteomes" id="UP001295444">
    <property type="component" value="Chromosome 02"/>
</dbReference>
<keyword evidence="5" id="KW-0539">Nucleus</keyword>
<dbReference type="InterPro" id="IPR030312">
    <property type="entry name" value="IRAK1BP1"/>
</dbReference>
<evidence type="ECO:0000313" key="7">
    <source>
        <dbReference type="Proteomes" id="UP001295444"/>
    </source>
</evidence>
<organism evidence="6 7">
    <name type="scientific">Pelobates cultripes</name>
    <name type="common">Western spadefoot toad</name>
    <dbReference type="NCBI Taxonomy" id="61616"/>
    <lineage>
        <taxon>Eukaryota</taxon>
        <taxon>Metazoa</taxon>
        <taxon>Chordata</taxon>
        <taxon>Craniata</taxon>
        <taxon>Vertebrata</taxon>
        <taxon>Euteleostomi</taxon>
        <taxon>Amphibia</taxon>
        <taxon>Batrachia</taxon>
        <taxon>Anura</taxon>
        <taxon>Pelobatoidea</taxon>
        <taxon>Pelobatidae</taxon>
        <taxon>Pelobates</taxon>
    </lineage>
</organism>
<dbReference type="InterPro" id="IPR007497">
    <property type="entry name" value="SIMPL/DUF541"/>
</dbReference>
<dbReference type="Gene3D" id="3.30.70.2970">
    <property type="entry name" value="Protein of unknown function (DUF541), domain 2"/>
    <property type="match status" value="1"/>
</dbReference>
<dbReference type="GO" id="GO:0006955">
    <property type="term" value="P:immune response"/>
    <property type="evidence" value="ECO:0007669"/>
    <property type="project" value="InterPro"/>
</dbReference>
<dbReference type="EMBL" id="OW240913">
    <property type="protein sequence ID" value="CAH2249010.1"/>
    <property type="molecule type" value="Genomic_DNA"/>
</dbReference>
<keyword evidence="6" id="KW-0418">Kinase</keyword>
<dbReference type="AlphaFoldDB" id="A0AAD1VS16"/>
<reference evidence="6" key="1">
    <citation type="submission" date="2022-03" db="EMBL/GenBank/DDBJ databases">
        <authorList>
            <person name="Alioto T."/>
            <person name="Alioto T."/>
            <person name="Gomez Garrido J."/>
        </authorList>
    </citation>
    <scope>NUCLEOTIDE SEQUENCE</scope>
</reference>
<accession>A0AAD1VS16</accession>
<dbReference type="Pfam" id="PF04402">
    <property type="entry name" value="SIMPL"/>
    <property type="match status" value="1"/>
</dbReference>
<dbReference type="PANTHER" id="PTHR18842">
    <property type="entry name" value="INTERLEUKIN-1 RECEPTOR-ASSOCIATED KINASE 1-BINDING PROTEIN 1"/>
    <property type="match status" value="1"/>
</dbReference>
<keyword evidence="6" id="KW-0675">Receptor</keyword>
<evidence type="ECO:0000256" key="5">
    <source>
        <dbReference type="ARBA" id="ARBA00023242"/>
    </source>
</evidence>
<dbReference type="GO" id="GO:0016301">
    <property type="term" value="F:kinase activity"/>
    <property type="evidence" value="ECO:0007669"/>
    <property type="project" value="UniProtKB-KW"/>
</dbReference>
<keyword evidence="4" id="KW-0963">Cytoplasm</keyword>
<keyword evidence="7" id="KW-1185">Reference proteome</keyword>
<name>A0AAD1VS16_PELCU</name>